<proteinExistence type="predicted"/>
<dbReference type="EMBL" id="JBBEGM010000011">
    <property type="protein sequence ID" value="MEJ2864348.1"/>
    <property type="molecule type" value="Genomic_DNA"/>
</dbReference>
<keyword evidence="2" id="KW-1185">Reference proteome</keyword>
<evidence type="ECO:0000313" key="1">
    <source>
        <dbReference type="EMBL" id="MEJ2864348.1"/>
    </source>
</evidence>
<comment type="caution">
    <text evidence="1">The sequence shown here is derived from an EMBL/GenBank/DDBJ whole genome shotgun (WGS) entry which is preliminary data.</text>
</comment>
<protein>
    <recommendedName>
        <fullName evidence="3">DNA-directed RNA polymerase specialized sigma24 family protein</fullName>
    </recommendedName>
</protein>
<dbReference type="InterPro" id="IPR013324">
    <property type="entry name" value="RNA_pol_sigma_r3/r4-like"/>
</dbReference>
<dbReference type="Gene3D" id="1.10.10.10">
    <property type="entry name" value="Winged helix-like DNA-binding domain superfamily/Winged helix DNA-binding domain"/>
    <property type="match status" value="1"/>
</dbReference>
<dbReference type="SUPFAM" id="SSF88659">
    <property type="entry name" value="Sigma3 and sigma4 domains of RNA polymerase sigma factors"/>
    <property type="match status" value="1"/>
</dbReference>
<reference evidence="1 2" key="1">
    <citation type="submission" date="2024-03" db="EMBL/GenBank/DDBJ databases">
        <title>Actinomycetospora sp. OC33-EN07, a novel actinomycete isolated from wild orchid (Aerides multiflora).</title>
        <authorList>
            <person name="Suriyachadkun C."/>
        </authorList>
    </citation>
    <scope>NUCLEOTIDE SEQUENCE [LARGE SCALE GENOMIC DNA]</scope>
    <source>
        <strain evidence="1 2">OC33-EN07</strain>
    </source>
</reference>
<name>A0ABU8MAL8_9PSEU</name>
<evidence type="ECO:0008006" key="3">
    <source>
        <dbReference type="Google" id="ProtNLM"/>
    </source>
</evidence>
<accession>A0ABU8MAL8</accession>
<sequence>MIEPFGEWVERVSITYEAVSYTCRVRLHDAAAGQAVAEHVVAGLIARPGVFRYWGLPFSGRIARLAEDAIHEVHAGTLAPPPSWPALRSDLEALPTDVQRMLVWTCIEGWDDEEIAAALTCDERDARAHREDTLARLRALVAAGEAGEVR</sequence>
<organism evidence="1 2">
    <name type="scientific">Actinomycetospora flava</name>
    <dbReference type="NCBI Taxonomy" id="3129232"/>
    <lineage>
        <taxon>Bacteria</taxon>
        <taxon>Bacillati</taxon>
        <taxon>Actinomycetota</taxon>
        <taxon>Actinomycetes</taxon>
        <taxon>Pseudonocardiales</taxon>
        <taxon>Pseudonocardiaceae</taxon>
        <taxon>Actinomycetospora</taxon>
    </lineage>
</organism>
<evidence type="ECO:0000313" key="2">
    <source>
        <dbReference type="Proteomes" id="UP001369736"/>
    </source>
</evidence>
<dbReference type="InterPro" id="IPR036388">
    <property type="entry name" value="WH-like_DNA-bd_sf"/>
</dbReference>
<gene>
    <name evidence="1" type="ORF">WCD58_24535</name>
</gene>
<dbReference type="Proteomes" id="UP001369736">
    <property type="component" value="Unassembled WGS sequence"/>
</dbReference>
<dbReference type="RefSeq" id="WP_337705707.1">
    <property type="nucleotide sequence ID" value="NZ_JBBEGM010000011.1"/>
</dbReference>